<sequence length="79" mass="9627">MKDIHQELADLSVWDLPIELRRVFAKYLRTSDEKIITEFIILSLRYSNGIYTDFIRAFMFHELMRCHMLEEMKEICKKI</sequence>
<comment type="caution">
    <text evidence="1">The sequence shown here is derived from an EMBL/GenBank/DDBJ whole genome shotgun (WGS) entry which is preliminary data.</text>
</comment>
<protein>
    <submittedName>
        <fullName evidence="1">Uncharacterized protein</fullName>
    </submittedName>
</protein>
<evidence type="ECO:0000313" key="1">
    <source>
        <dbReference type="EMBL" id="TQE88951.1"/>
    </source>
</evidence>
<dbReference type="Proteomes" id="UP000315224">
    <property type="component" value="Unassembled WGS sequence"/>
</dbReference>
<evidence type="ECO:0000313" key="2">
    <source>
        <dbReference type="Proteomes" id="UP000315224"/>
    </source>
</evidence>
<dbReference type="EMBL" id="VIEK01000005">
    <property type="protein sequence ID" value="TQE88951.1"/>
    <property type="molecule type" value="Genomic_DNA"/>
</dbReference>
<proteinExistence type="predicted"/>
<accession>A0A540UWW1</accession>
<dbReference type="RefSeq" id="WP_141600166.1">
    <property type="nucleotide sequence ID" value="NZ_JARQOX010000031.1"/>
</dbReference>
<organism evidence="1 2">
    <name type="scientific">Streptococcus suis</name>
    <dbReference type="NCBI Taxonomy" id="1307"/>
    <lineage>
        <taxon>Bacteria</taxon>
        <taxon>Bacillati</taxon>
        <taxon>Bacillota</taxon>
        <taxon>Bacilli</taxon>
        <taxon>Lactobacillales</taxon>
        <taxon>Streptococcaceae</taxon>
        <taxon>Streptococcus</taxon>
    </lineage>
</organism>
<reference evidence="1 2" key="1">
    <citation type="submission" date="2019-06" db="EMBL/GenBank/DDBJ databases">
        <title>Comprehensive assessment of Oxford Nanopore MinION sequencing for bacterial characterization and routine diagnosis.</title>
        <authorList>
            <person name="Tan S."/>
            <person name="Dvorak C.M.T."/>
            <person name="Gebhart C."/>
            <person name="Estrada A."/>
            <person name="Marthaler D.G."/>
            <person name="Murtaugh M.P."/>
        </authorList>
    </citation>
    <scope>NUCLEOTIDE SEQUENCE [LARGE SCALE GENOMIC DNA]</scope>
    <source>
        <strain evidence="1 2">2017UMN1435.21</strain>
    </source>
</reference>
<name>A0A540UWW1_STRSU</name>
<dbReference type="AlphaFoldDB" id="A0A540UWW1"/>
<gene>
    <name evidence="1" type="ORF">FH692_04625</name>
</gene>